<feature type="active site" evidence="5 6">
    <location>
        <position position="500"/>
    </location>
</feature>
<protein>
    <recommendedName>
        <fullName evidence="8">Calpain catalytic domain-containing protein</fullName>
    </recommendedName>
</protein>
<dbReference type="PRINTS" id="PR00704">
    <property type="entry name" value="CALPAIN"/>
</dbReference>
<dbReference type="InterPro" id="IPR038765">
    <property type="entry name" value="Papain-like_cys_pep_sf"/>
</dbReference>
<comment type="caution">
    <text evidence="9">The sequence shown here is derived from an EMBL/GenBank/DDBJ whole genome shotgun (WGS) entry which is preliminary data.</text>
</comment>
<feature type="compositionally biased region" description="Basic and acidic residues" evidence="7">
    <location>
        <begin position="765"/>
        <end position="776"/>
    </location>
</feature>
<dbReference type="InterPro" id="IPR022684">
    <property type="entry name" value="Calpain_cysteine_protease"/>
</dbReference>
<keyword evidence="3 6" id="KW-0378">Hydrolase</keyword>
<evidence type="ECO:0000256" key="5">
    <source>
        <dbReference type="PIRSR" id="PIRSR622684-1"/>
    </source>
</evidence>
<dbReference type="GO" id="GO:0004198">
    <property type="term" value="F:calcium-dependent cysteine-type endopeptidase activity"/>
    <property type="evidence" value="ECO:0007669"/>
    <property type="project" value="InterPro"/>
</dbReference>
<dbReference type="SMART" id="SM00230">
    <property type="entry name" value="CysPc"/>
    <property type="match status" value="1"/>
</dbReference>
<feature type="region of interest" description="Disordered" evidence="7">
    <location>
        <begin position="722"/>
        <end position="780"/>
    </location>
</feature>
<feature type="compositionally biased region" description="Basic and acidic residues" evidence="7">
    <location>
        <begin position="810"/>
        <end position="828"/>
    </location>
</feature>
<keyword evidence="4 6" id="KW-0788">Thiol protease</keyword>
<evidence type="ECO:0000256" key="3">
    <source>
        <dbReference type="ARBA" id="ARBA00022801"/>
    </source>
</evidence>
<dbReference type="PROSITE" id="PS50203">
    <property type="entry name" value="CALPAIN_CAT"/>
    <property type="match status" value="1"/>
</dbReference>
<feature type="compositionally biased region" description="Low complexity" evidence="7">
    <location>
        <begin position="722"/>
        <end position="763"/>
    </location>
</feature>
<gene>
    <name evidence="9" type="ORF">HRR80_009169</name>
</gene>
<dbReference type="SUPFAM" id="SSF54001">
    <property type="entry name" value="Cysteine proteinases"/>
    <property type="match status" value="1"/>
</dbReference>
<reference evidence="9" key="1">
    <citation type="submission" date="2023-01" db="EMBL/GenBank/DDBJ databases">
        <title>Exophiala dermititidis isolated from Cystic Fibrosis Patient.</title>
        <authorList>
            <person name="Kurbessoian T."/>
            <person name="Crocker A."/>
            <person name="Murante D."/>
            <person name="Hogan D.A."/>
            <person name="Stajich J.E."/>
        </authorList>
    </citation>
    <scope>NUCLEOTIDE SEQUENCE</scope>
    <source>
        <strain evidence="9">Ex8</strain>
    </source>
</reference>
<dbReference type="CDD" id="cd00044">
    <property type="entry name" value="CysPc"/>
    <property type="match status" value="1"/>
</dbReference>
<evidence type="ECO:0000256" key="4">
    <source>
        <dbReference type="ARBA" id="ARBA00022807"/>
    </source>
</evidence>
<feature type="domain" description="Calpain catalytic" evidence="8">
    <location>
        <begin position="275"/>
        <end position="576"/>
    </location>
</feature>
<dbReference type="PANTHER" id="PTHR10183">
    <property type="entry name" value="CALPAIN"/>
    <property type="match status" value="1"/>
</dbReference>
<keyword evidence="2 6" id="KW-0645">Protease</keyword>
<feature type="compositionally biased region" description="Acidic residues" evidence="7">
    <location>
        <begin position="839"/>
        <end position="848"/>
    </location>
</feature>
<name>A0AAN6EK99_EXODE</name>
<dbReference type="PROSITE" id="PS00139">
    <property type="entry name" value="THIOL_PROTEASE_CYS"/>
    <property type="match status" value="1"/>
</dbReference>
<dbReference type="Gene3D" id="3.90.70.10">
    <property type="entry name" value="Cysteine proteinases"/>
    <property type="match status" value="1"/>
</dbReference>
<dbReference type="Proteomes" id="UP001161757">
    <property type="component" value="Unassembled WGS sequence"/>
</dbReference>
<comment type="similarity">
    <text evidence="1">Belongs to the peptidase C2 family.</text>
</comment>
<organism evidence="9 10">
    <name type="scientific">Exophiala dermatitidis</name>
    <name type="common">Black yeast-like fungus</name>
    <name type="synonym">Wangiella dermatitidis</name>
    <dbReference type="NCBI Taxonomy" id="5970"/>
    <lineage>
        <taxon>Eukaryota</taxon>
        <taxon>Fungi</taxon>
        <taxon>Dikarya</taxon>
        <taxon>Ascomycota</taxon>
        <taxon>Pezizomycotina</taxon>
        <taxon>Eurotiomycetes</taxon>
        <taxon>Chaetothyriomycetidae</taxon>
        <taxon>Chaetothyriales</taxon>
        <taxon>Herpotrichiellaceae</taxon>
        <taxon>Exophiala</taxon>
    </lineage>
</organism>
<feature type="active site" evidence="5 6">
    <location>
        <position position="304"/>
    </location>
</feature>
<dbReference type="Pfam" id="PF00648">
    <property type="entry name" value="Peptidase_C2"/>
    <property type="match status" value="1"/>
</dbReference>
<evidence type="ECO:0000256" key="2">
    <source>
        <dbReference type="ARBA" id="ARBA00022670"/>
    </source>
</evidence>
<dbReference type="PANTHER" id="PTHR10183:SF379">
    <property type="entry name" value="CALPAIN-5"/>
    <property type="match status" value="1"/>
</dbReference>
<evidence type="ECO:0000313" key="10">
    <source>
        <dbReference type="Proteomes" id="UP001161757"/>
    </source>
</evidence>
<dbReference type="EMBL" id="JAJGCB010000032">
    <property type="protein sequence ID" value="KAJ8986718.1"/>
    <property type="molecule type" value="Genomic_DNA"/>
</dbReference>
<dbReference type="AlphaFoldDB" id="A0AAN6EK99"/>
<dbReference type="InterPro" id="IPR001300">
    <property type="entry name" value="Peptidase_C2_calpain_cat"/>
</dbReference>
<dbReference type="GO" id="GO:0006508">
    <property type="term" value="P:proteolysis"/>
    <property type="evidence" value="ECO:0007669"/>
    <property type="project" value="UniProtKB-KW"/>
</dbReference>
<feature type="active site" evidence="5 6">
    <location>
        <position position="520"/>
    </location>
</feature>
<evidence type="ECO:0000313" key="9">
    <source>
        <dbReference type="EMBL" id="KAJ8986718.1"/>
    </source>
</evidence>
<evidence type="ECO:0000256" key="1">
    <source>
        <dbReference type="ARBA" id="ARBA00007623"/>
    </source>
</evidence>
<dbReference type="InterPro" id="IPR000169">
    <property type="entry name" value="Pept_cys_AS"/>
</dbReference>
<proteinExistence type="inferred from homology"/>
<sequence>MTPRGEWISCEPTVPCGICYIWQRTLNTLKMGSTPHCFYPQPCRKHRPSILCSRRPPFPQTVRVCGRQPHHLHSRNNSFQLSLLDLTNTGDMAFCQEIYQKNAPRTRTEEESKPAFHIEAKPTGNEPNPPNEGLVLGGGQTIKLMLVPDKQTTPPPPPKKEKPHPQTKMKKFWKNFDPEYVGKVTRVLPDRIGETDLTSKLLGETAHRAAQSYENAKENCIRDVKRIIKECHAANQKYTDSHWDIERDLKITRIRDCLDGLVVDPDDKQYPADAKRVTDIFEDPKFYVDGVSYDDMLQGSAGDCWFLAAISALGCNAEFIERVCVIQDQTVGVYGFVFHRDGEWHQCIIDDKLYLRAPAYDESGDVVLGQYGVRRANQEDQYQELFQRGSQSLYFAQCRDQNETWVSLLEKAYAKAHGDYASISGGQTGEAIEDLTGGVTTEIYTTNILDPEAFWRDELSRIGKDFVFSCAAARWREWRPYLVANEKIREERRSGIVSQHAYAVLATYEGHGQRLVKIRNPWGRKEWTGAWSDGSKEWTAEWLQRLNHQFGDDGIFWMTYKDMLSKYKYIDRTRIFGPEWHVAQQFMAVQVPWSTLDYQQNYFSIDVPEDTDAVIVLSQLDDRYFKGLQGKYNFTLQFRVQKDSQDEEEYLARSKMNYELVRSVNVEVPLTRGTYTVLVKVEATESRREDVEQVIRNNIHRRDKITQIGKLYDLAHQKGQLPSLSSSLCSSPGTSGSGTSTPTTSGASPIQHPPSNSGSSSSSTQHKDDPEEKDPNRNPWNASCVVGLRVYSKQADLGLKVVVPSKEEIDETKHMPTLDRDDVAKSALDEVQAAAGKGDDDDDDETGAEGEAGSGAGAEAVTQDEETTKQTD</sequence>
<evidence type="ECO:0000256" key="6">
    <source>
        <dbReference type="PROSITE-ProRule" id="PRU00239"/>
    </source>
</evidence>
<feature type="region of interest" description="Disordered" evidence="7">
    <location>
        <begin position="148"/>
        <end position="167"/>
    </location>
</feature>
<accession>A0AAN6EK99</accession>
<evidence type="ECO:0000259" key="8">
    <source>
        <dbReference type="PROSITE" id="PS50203"/>
    </source>
</evidence>
<feature type="region of interest" description="Disordered" evidence="7">
    <location>
        <begin position="810"/>
        <end position="872"/>
    </location>
</feature>
<evidence type="ECO:0000256" key="7">
    <source>
        <dbReference type="SAM" id="MobiDB-lite"/>
    </source>
</evidence>